<dbReference type="Pfam" id="PF01113">
    <property type="entry name" value="DapB_N"/>
    <property type="match status" value="1"/>
</dbReference>
<evidence type="ECO:0000256" key="8">
    <source>
        <dbReference type="ARBA" id="ARBA00023154"/>
    </source>
</evidence>
<evidence type="ECO:0000256" key="5">
    <source>
        <dbReference type="ARBA" id="ARBA00022915"/>
    </source>
</evidence>
<dbReference type="EC" id="1.17.1.8" evidence="10 13"/>
<keyword evidence="6 13" id="KW-0560">Oxidoreductase</keyword>
<comment type="caution">
    <text evidence="13">Was originally thought to be a dihydrodipicolinate reductase (DHDPR), catalyzing the conversion of dihydrodipicolinate to tetrahydrodipicolinate. However, it was shown in E.coli that the substrate of the enzymatic reaction is not dihydrodipicolinate (DHDP) but in fact (2S,4S)-4-hydroxy-2,3,4,5-tetrahydrodipicolinic acid (HTPA), the product released by the DapA-catalyzed reaction.</text>
</comment>
<dbReference type="PROSITE" id="PS01298">
    <property type="entry name" value="DAPB"/>
    <property type="match status" value="1"/>
</dbReference>
<evidence type="ECO:0000256" key="12">
    <source>
        <dbReference type="ARBA" id="ARBA00049396"/>
    </source>
</evidence>
<gene>
    <name evidence="13" type="primary">dapB</name>
    <name evidence="16" type="ORF">CBR64_16545</name>
</gene>
<evidence type="ECO:0000256" key="9">
    <source>
        <dbReference type="ARBA" id="ARBA00037922"/>
    </source>
</evidence>
<feature type="binding site" evidence="13">
    <location>
        <begin position="93"/>
        <end position="95"/>
    </location>
    <ligand>
        <name>NAD(+)</name>
        <dbReference type="ChEBI" id="CHEBI:57540"/>
    </ligand>
</feature>
<feature type="binding site" evidence="13">
    <location>
        <begin position="165"/>
        <end position="166"/>
    </location>
    <ligand>
        <name>(S)-2,3,4,5-tetrahydrodipicolinate</name>
        <dbReference type="ChEBI" id="CHEBI:16845"/>
    </ligand>
</feature>
<protein>
    <recommendedName>
        <fullName evidence="10 13">4-hydroxy-tetrahydrodipicolinate reductase</fullName>
        <shortName evidence="13">HTPA reductase</shortName>
        <ecNumber evidence="10 13">1.17.1.8</ecNumber>
    </recommendedName>
</protein>
<evidence type="ECO:0000256" key="6">
    <source>
        <dbReference type="ARBA" id="ARBA00023002"/>
    </source>
</evidence>
<dbReference type="EMBL" id="CP021383">
    <property type="protein sequence ID" value="ARU53986.1"/>
    <property type="molecule type" value="Genomic_DNA"/>
</dbReference>
<proteinExistence type="inferred from homology"/>
<evidence type="ECO:0000256" key="7">
    <source>
        <dbReference type="ARBA" id="ARBA00023027"/>
    </source>
</evidence>
<keyword evidence="3 13" id="KW-0028">Amino-acid biosynthesis</keyword>
<dbReference type="GO" id="GO:0016726">
    <property type="term" value="F:oxidoreductase activity, acting on CH or CH2 groups, NAD or NADP as acceptor"/>
    <property type="evidence" value="ECO:0007669"/>
    <property type="project" value="UniProtKB-UniRule"/>
</dbReference>
<comment type="function">
    <text evidence="13">Catalyzes the conversion of 4-hydroxy-tetrahydrodipicolinate (HTPA) to tetrahydrodipicolinate.</text>
</comment>
<feature type="domain" description="Dihydrodipicolinate reductase C-terminal" evidence="15">
    <location>
        <begin position="132"/>
        <end position="266"/>
    </location>
</feature>
<dbReference type="HAMAP" id="MF_00102">
    <property type="entry name" value="DapB"/>
    <property type="match status" value="1"/>
</dbReference>
<evidence type="ECO:0000256" key="11">
    <source>
        <dbReference type="ARBA" id="ARBA00049080"/>
    </source>
</evidence>
<dbReference type="InterPro" id="IPR022664">
    <property type="entry name" value="DapB_N_CS"/>
</dbReference>
<comment type="catalytic activity">
    <reaction evidence="11 13">
        <text>(S)-2,3,4,5-tetrahydrodipicolinate + NADP(+) + H2O = (2S,4S)-4-hydroxy-2,3,4,5-tetrahydrodipicolinate + NADPH + H(+)</text>
        <dbReference type="Rhea" id="RHEA:35331"/>
        <dbReference type="ChEBI" id="CHEBI:15377"/>
        <dbReference type="ChEBI" id="CHEBI:15378"/>
        <dbReference type="ChEBI" id="CHEBI:16845"/>
        <dbReference type="ChEBI" id="CHEBI:57783"/>
        <dbReference type="ChEBI" id="CHEBI:58349"/>
        <dbReference type="ChEBI" id="CHEBI:67139"/>
        <dbReference type="EC" id="1.17.1.8"/>
    </reaction>
</comment>
<keyword evidence="2 13" id="KW-0963">Cytoplasm</keyword>
<dbReference type="UniPathway" id="UPA00034">
    <property type="reaction ID" value="UER00018"/>
</dbReference>
<evidence type="ECO:0000259" key="14">
    <source>
        <dbReference type="Pfam" id="PF01113"/>
    </source>
</evidence>
<dbReference type="Proteomes" id="UP000196228">
    <property type="component" value="Chromosome"/>
</dbReference>
<keyword evidence="5 13" id="KW-0220">Diaminopimelate biosynthesis</keyword>
<dbReference type="InterPro" id="IPR000846">
    <property type="entry name" value="DapB_N"/>
</dbReference>
<dbReference type="AlphaFoldDB" id="A0A1Y0I2J2"/>
<feature type="binding site" evidence="13">
    <location>
        <begin position="125"/>
        <end position="128"/>
    </location>
    <ligand>
        <name>NAD(+)</name>
        <dbReference type="ChEBI" id="CHEBI:57540"/>
    </ligand>
</feature>
<dbReference type="GO" id="GO:0051287">
    <property type="term" value="F:NAD binding"/>
    <property type="evidence" value="ECO:0007669"/>
    <property type="project" value="UniProtKB-UniRule"/>
</dbReference>
<dbReference type="GO" id="GO:0050661">
    <property type="term" value="F:NADP binding"/>
    <property type="evidence" value="ECO:0007669"/>
    <property type="project" value="UniProtKB-UniRule"/>
</dbReference>
<evidence type="ECO:0000256" key="2">
    <source>
        <dbReference type="ARBA" id="ARBA00022490"/>
    </source>
</evidence>
<comment type="catalytic activity">
    <reaction evidence="12 13">
        <text>(S)-2,3,4,5-tetrahydrodipicolinate + NAD(+) + H2O = (2S,4S)-4-hydroxy-2,3,4,5-tetrahydrodipicolinate + NADH + H(+)</text>
        <dbReference type="Rhea" id="RHEA:35323"/>
        <dbReference type="ChEBI" id="CHEBI:15377"/>
        <dbReference type="ChEBI" id="CHEBI:15378"/>
        <dbReference type="ChEBI" id="CHEBI:16845"/>
        <dbReference type="ChEBI" id="CHEBI:57540"/>
        <dbReference type="ChEBI" id="CHEBI:57945"/>
        <dbReference type="ChEBI" id="CHEBI:67139"/>
        <dbReference type="EC" id="1.17.1.8"/>
    </reaction>
</comment>
<dbReference type="SUPFAM" id="SSF55347">
    <property type="entry name" value="Glyceraldehyde-3-phosphate dehydrogenase-like, C-terminal domain"/>
    <property type="match status" value="1"/>
</dbReference>
<dbReference type="SUPFAM" id="SSF51735">
    <property type="entry name" value="NAD(P)-binding Rossmann-fold domains"/>
    <property type="match status" value="1"/>
</dbReference>
<dbReference type="Gene3D" id="3.30.360.10">
    <property type="entry name" value="Dihydrodipicolinate Reductase, domain 2"/>
    <property type="match status" value="1"/>
</dbReference>
<feature type="binding site" evidence="13">
    <location>
        <position position="49"/>
    </location>
    <ligand>
        <name>NADP(+)</name>
        <dbReference type="ChEBI" id="CHEBI:58349"/>
    </ligand>
</feature>
<evidence type="ECO:0000256" key="1">
    <source>
        <dbReference type="ARBA" id="ARBA00006642"/>
    </source>
</evidence>
<feature type="domain" description="Dihydrodipicolinate reductase N-terminal" evidence="14">
    <location>
        <begin position="20"/>
        <end position="128"/>
    </location>
</feature>
<dbReference type="PANTHER" id="PTHR20836:SF0">
    <property type="entry name" value="4-HYDROXY-TETRAHYDRODIPICOLINATE REDUCTASE 1, CHLOROPLASTIC-RELATED"/>
    <property type="match status" value="1"/>
</dbReference>
<keyword evidence="7 13" id="KW-0520">NAD</keyword>
<comment type="subcellular location">
    <subcellularLocation>
        <location evidence="13">Cytoplasm</location>
    </subcellularLocation>
</comment>
<reference evidence="16 17" key="1">
    <citation type="submission" date="2017-05" db="EMBL/GenBank/DDBJ databases">
        <authorList>
            <person name="Song R."/>
            <person name="Chenine A.L."/>
            <person name="Ruprecht R.M."/>
        </authorList>
    </citation>
    <scope>NUCLEOTIDE SEQUENCE [LARGE SCALE GENOMIC DNA]</scope>
    <source>
        <strain evidence="16 17">PSBB019</strain>
    </source>
</reference>
<dbReference type="FunFam" id="3.30.360.10:FF:000009">
    <property type="entry name" value="4-hydroxy-tetrahydrodipicolinate reductase"/>
    <property type="match status" value="1"/>
</dbReference>
<evidence type="ECO:0000313" key="16">
    <source>
        <dbReference type="EMBL" id="ARU53986.1"/>
    </source>
</evidence>
<dbReference type="InterPro" id="IPR036291">
    <property type="entry name" value="NAD(P)-bd_dom_sf"/>
</dbReference>
<dbReference type="PANTHER" id="PTHR20836">
    <property type="entry name" value="DIHYDRODIPICOLINATE REDUCTASE"/>
    <property type="match status" value="1"/>
</dbReference>
<dbReference type="GO" id="GO:0008839">
    <property type="term" value="F:4-hydroxy-tetrahydrodipicolinate reductase"/>
    <property type="evidence" value="ECO:0007669"/>
    <property type="project" value="UniProtKB-UniRule"/>
</dbReference>
<dbReference type="Gene3D" id="3.40.50.720">
    <property type="entry name" value="NAD(P)-binding Rossmann-like Domain"/>
    <property type="match status" value="1"/>
</dbReference>
<dbReference type="Pfam" id="PF05173">
    <property type="entry name" value="DapB_C"/>
    <property type="match status" value="1"/>
</dbReference>
<dbReference type="GO" id="GO:0005829">
    <property type="term" value="C:cytosol"/>
    <property type="evidence" value="ECO:0007669"/>
    <property type="project" value="TreeGrafter"/>
</dbReference>
<dbReference type="CDD" id="cd02274">
    <property type="entry name" value="DHDPR_N"/>
    <property type="match status" value="1"/>
</dbReference>
<dbReference type="NCBIfam" id="TIGR00036">
    <property type="entry name" value="dapB"/>
    <property type="match status" value="1"/>
</dbReference>
<dbReference type="PIRSF" id="PIRSF000161">
    <property type="entry name" value="DHPR"/>
    <property type="match status" value="1"/>
</dbReference>
<keyword evidence="4 13" id="KW-0521">NADP</keyword>
<dbReference type="GO" id="GO:0019877">
    <property type="term" value="P:diaminopimelate biosynthetic process"/>
    <property type="evidence" value="ECO:0007669"/>
    <property type="project" value="UniProtKB-UniRule"/>
</dbReference>
<comment type="similarity">
    <text evidence="1 13">Belongs to the DapB family.</text>
</comment>
<dbReference type="KEGG" id="cceu:CBR64_16545"/>
<evidence type="ECO:0000256" key="10">
    <source>
        <dbReference type="ARBA" id="ARBA00038983"/>
    </source>
</evidence>
<dbReference type="GO" id="GO:0009089">
    <property type="term" value="P:lysine biosynthetic process via diaminopimelate"/>
    <property type="evidence" value="ECO:0007669"/>
    <property type="project" value="UniProtKB-UniRule"/>
</dbReference>
<comment type="caution">
    <text evidence="13">Lacks conserved residue(s) required for the propagation of feature annotation.</text>
</comment>
<comment type="subunit">
    <text evidence="13">Homotetramer.</text>
</comment>
<accession>A0A1Y0I2J2</accession>
<dbReference type="InterPro" id="IPR023940">
    <property type="entry name" value="DHDPR_bac"/>
</dbReference>
<comment type="pathway">
    <text evidence="9 13">Amino-acid biosynthesis; L-lysine biosynthesis via DAP pathway; (S)-tetrahydrodipicolinate from L-aspartate: step 4/4.</text>
</comment>
<feature type="binding site" evidence="13">
    <location>
        <begin position="25"/>
        <end position="30"/>
    </location>
    <ligand>
        <name>NAD(+)</name>
        <dbReference type="ChEBI" id="CHEBI:57540"/>
    </ligand>
</feature>
<keyword evidence="8 13" id="KW-0457">Lysine biosynthesis</keyword>
<evidence type="ECO:0000313" key="17">
    <source>
        <dbReference type="Proteomes" id="UP000196228"/>
    </source>
</evidence>
<evidence type="ECO:0000256" key="13">
    <source>
        <dbReference type="HAMAP-Rule" id="MF_00102"/>
    </source>
</evidence>
<feature type="binding site" evidence="13">
    <location>
        <position position="156"/>
    </location>
    <ligand>
        <name>(S)-2,3,4,5-tetrahydrodipicolinate</name>
        <dbReference type="ChEBI" id="CHEBI:16845"/>
    </ligand>
</feature>
<feature type="active site" description="Proton donor" evidence="13">
    <location>
        <position position="159"/>
    </location>
</feature>
<sequence length="269" mass="27176">MPAPDTAPTAPDQGPGRPLRVAVLGAAGRMGATVCAAVEGAADLELVARLDAGDEVAAATLGGADVAVDFTVPSATEANVHALIDAGVHAVVGTTGWTQESRGRVVAHLGRAAAAGAPGLGVLIAPNFGLSAVLAMTFAAKAARYFESAEVIELHHPDKVDAPSGTARHTATAIAAARADAGVTASPDATETGWEARGADVDGVRVHAVRLRGLVAHEEILFGNAGEQLVIRQDSFDRVSFMPGVLLAVREVGSRPGLTVGLENVLDLA</sequence>
<name>A0A1Y0I2J2_CELCE</name>
<feature type="active site" description="Proton donor/acceptor" evidence="13">
    <location>
        <position position="155"/>
    </location>
</feature>
<evidence type="ECO:0000256" key="4">
    <source>
        <dbReference type="ARBA" id="ARBA00022857"/>
    </source>
</evidence>
<evidence type="ECO:0000256" key="3">
    <source>
        <dbReference type="ARBA" id="ARBA00022605"/>
    </source>
</evidence>
<evidence type="ECO:0000259" key="15">
    <source>
        <dbReference type="Pfam" id="PF05173"/>
    </source>
</evidence>
<dbReference type="InterPro" id="IPR022663">
    <property type="entry name" value="DapB_C"/>
</dbReference>
<organism evidence="16 17">
    <name type="scientific">Cellulosimicrobium cellulans</name>
    <name type="common">Arthrobacter luteus</name>
    <dbReference type="NCBI Taxonomy" id="1710"/>
    <lineage>
        <taxon>Bacteria</taxon>
        <taxon>Bacillati</taxon>
        <taxon>Actinomycetota</taxon>
        <taxon>Actinomycetes</taxon>
        <taxon>Micrococcales</taxon>
        <taxon>Promicromonosporaceae</taxon>
        <taxon>Cellulosimicrobium</taxon>
    </lineage>
</organism>